<dbReference type="Proteomes" id="UP000663868">
    <property type="component" value="Unassembled WGS sequence"/>
</dbReference>
<dbReference type="Pfam" id="PF00240">
    <property type="entry name" value="ubiquitin"/>
    <property type="match status" value="1"/>
</dbReference>
<dbReference type="Proteomes" id="UP000663860">
    <property type="component" value="Unassembled WGS sequence"/>
</dbReference>
<dbReference type="InterPro" id="IPR050158">
    <property type="entry name" value="Ubiquitin_ubiquitin-like"/>
</dbReference>
<dbReference type="SMART" id="SM00213">
    <property type="entry name" value="UBQ"/>
    <property type="match status" value="1"/>
</dbReference>
<dbReference type="Gene3D" id="3.10.20.90">
    <property type="entry name" value="Phosphatidylinositol 3-kinase Catalytic Subunit, Chain A, domain 1"/>
    <property type="match status" value="1"/>
</dbReference>
<comment type="caution">
    <text evidence="3">The sequence shown here is derived from an EMBL/GenBank/DDBJ whole genome shotgun (WGS) entry which is preliminary data.</text>
</comment>
<evidence type="ECO:0000313" key="3">
    <source>
        <dbReference type="EMBL" id="CAF4211565.1"/>
    </source>
</evidence>
<dbReference type="InterPro" id="IPR019956">
    <property type="entry name" value="Ubiquitin_dom"/>
</dbReference>
<dbReference type="InterPro" id="IPR029071">
    <property type="entry name" value="Ubiquitin-like_domsf"/>
</dbReference>
<dbReference type="PROSITE" id="PS50053">
    <property type="entry name" value="UBIQUITIN_2"/>
    <property type="match status" value="1"/>
</dbReference>
<reference evidence="3" key="1">
    <citation type="submission" date="2021-02" db="EMBL/GenBank/DDBJ databases">
        <authorList>
            <person name="Nowell W R."/>
        </authorList>
    </citation>
    <scope>NUCLEOTIDE SEQUENCE</scope>
</reference>
<evidence type="ECO:0000313" key="2">
    <source>
        <dbReference type="EMBL" id="CAF1047412.1"/>
    </source>
</evidence>
<accession>A0A820C455</accession>
<dbReference type="PRINTS" id="PR00348">
    <property type="entry name" value="UBIQUITIN"/>
</dbReference>
<dbReference type="EMBL" id="CAJOBB010008598">
    <property type="protein sequence ID" value="CAF4211565.1"/>
    <property type="molecule type" value="Genomic_DNA"/>
</dbReference>
<evidence type="ECO:0000259" key="1">
    <source>
        <dbReference type="PROSITE" id="PS50053"/>
    </source>
</evidence>
<protein>
    <recommendedName>
        <fullName evidence="1">Ubiquitin-like domain-containing protein</fullName>
    </recommendedName>
</protein>
<organism evidence="3 4">
    <name type="scientific">Adineta steineri</name>
    <dbReference type="NCBI Taxonomy" id="433720"/>
    <lineage>
        <taxon>Eukaryota</taxon>
        <taxon>Metazoa</taxon>
        <taxon>Spiralia</taxon>
        <taxon>Gnathifera</taxon>
        <taxon>Rotifera</taxon>
        <taxon>Eurotatoria</taxon>
        <taxon>Bdelloidea</taxon>
        <taxon>Adinetida</taxon>
        <taxon>Adinetidae</taxon>
        <taxon>Adineta</taxon>
    </lineage>
</organism>
<dbReference type="InterPro" id="IPR000626">
    <property type="entry name" value="Ubiquitin-like_dom"/>
</dbReference>
<dbReference type="PANTHER" id="PTHR10666">
    <property type="entry name" value="UBIQUITIN"/>
    <property type="match status" value="1"/>
</dbReference>
<feature type="domain" description="Ubiquitin-like" evidence="1">
    <location>
        <begin position="235"/>
        <end position="310"/>
    </location>
</feature>
<dbReference type="EMBL" id="CAJNOE010000206">
    <property type="protein sequence ID" value="CAF1047412.1"/>
    <property type="molecule type" value="Genomic_DNA"/>
</dbReference>
<proteinExistence type="predicted"/>
<gene>
    <name evidence="2" type="ORF">IZO911_LOCUS20139</name>
    <name evidence="3" type="ORF">KXQ929_LOCUS40682</name>
</gene>
<dbReference type="FunFam" id="3.10.20.90:FF:000222">
    <property type="entry name" value="Polyubiquitin 5"/>
    <property type="match status" value="1"/>
</dbReference>
<dbReference type="SUPFAM" id="SSF54236">
    <property type="entry name" value="Ubiquitin-like"/>
    <property type="match status" value="1"/>
</dbReference>
<sequence length="407" mass="47305">MAAADVLSNIPSSFIYEDLVSQVQAIQYQIIEMENSIDNQLQIDKKVQNELKSRSLTFIDPYGNRITNNYMDHQSISKIIQDYKKSYVPKYLQQWIRIGTQSDDMLSPLSESELKYTVSQYSNGYEFVSYGEISVFIGKYEHYWPRRIVVNILLMDNIEKMRMRINQQRQREYIDFELKSCIIDPNMKPSITNWQEGTCLQSEDTIMSNQLYQNSCVILAKIIDNKTDSDNSRIFHIFVKTLLGKHITLYVNSEMNILTIKKLIQDVENIYPDQQRLIFAGKQLEDDKTLSHYNILNESTFHLVLQLRGGMYHFTSGRQDFHKVPCGSANVIQMVLTFKFQDMTATQQLSPCELQNSILQAKIILSTLYRTIKDFSISSDVPDLKNIILPIPNNNDDNSNDDNEDDQ</sequence>
<name>A0A820C455_9BILA</name>
<evidence type="ECO:0000313" key="4">
    <source>
        <dbReference type="Proteomes" id="UP000663868"/>
    </source>
</evidence>
<dbReference type="AlphaFoldDB" id="A0A820C455"/>